<feature type="compositionally biased region" description="Acidic residues" evidence="1">
    <location>
        <begin position="76"/>
        <end position="91"/>
    </location>
</feature>
<keyword evidence="2" id="KW-1133">Transmembrane helix</keyword>
<feature type="compositionally biased region" description="Basic and acidic residues" evidence="1">
    <location>
        <begin position="53"/>
        <end position="75"/>
    </location>
</feature>
<feature type="transmembrane region" description="Helical" evidence="2">
    <location>
        <begin position="20"/>
        <end position="36"/>
    </location>
</feature>
<reference evidence="3" key="1">
    <citation type="submission" date="2020-05" db="EMBL/GenBank/DDBJ databases">
        <authorList>
            <person name="Chiriac C."/>
            <person name="Salcher M."/>
            <person name="Ghai R."/>
            <person name="Kavagutti S V."/>
        </authorList>
    </citation>
    <scope>NUCLEOTIDE SEQUENCE</scope>
</reference>
<keyword evidence="2" id="KW-0472">Membrane</keyword>
<evidence type="ECO:0000256" key="1">
    <source>
        <dbReference type="SAM" id="MobiDB-lite"/>
    </source>
</evidence>
<dbReference type="AlphaFoldDB" id="A0A6J7K5K9"/>
<feature type="region of interest" description="Disordered" evidence="1">
    <location>
        <begin position="47"/>
        <end position="91"/>
    </location>
</feature>
<accession>A0A6J7K5K9</accession>
<gene>
    <name evidence="3" type="ORF">UFOPK3772_01444</name>
</gene>
<proteinExistence type="predicted"/>
<dbReference type="EMBL" id="CAFBNE010000041">
    <property type="protein sequence ID" value="CAB4949514.1"/>
    <property type="molecule type" value="Genomic_DNA"/>
</dbReference>
<protein>
    <submittedName>
        <fullName evidence="3">Unannotated protein</fullName>
    </submittedName>
</protein>
<name>A0A6J7K5K9_9ZZZZ</name>
<evidence type="ECO:0000313" key="3">
    <source>
        <dbReference type="EMBL" id="CAB4949514.1"/>
    </source>
</evidence>
<evidence type="ECO:0000256" key="2">
    <source>
        <dbReference type="SAM" id="Phobius"/>
    </source>
</evidence>
<sequence>MTIKMAEADLSSVIDGAGPIAGLFVLLLAGAVVVIWKSMNRQIKRIDPSLPMGRDDREQAADRRYTDQAVKHGEDDAAAAEQGEDDAASAG</sequence>
<keyword evidence="2" id="KW-0812">Transmembrane</keyword>
<organism evidence="3">
    <name type="scientific">freshwater metagenome</name>
    <dbReference type="NCBI Taxonomy" id="449393"/>
    <lineage>
        <taxon>unclassified sequences</taxon>
        <taxon>metagenomes</taxon>
        <taxon>ecological metagenomes</taxon>
    </lineage>
</organism>